<dbReference type="InterPro" id="IPR041525">
    <property type="entry name" value="N/Namide_PRibTrfase"/>
</dbReference>
<dbReference type="Pfam" id="PF04095">
    <property type="entry name" value="NAPRTase"/>
    <property type="match status" value="1"/>
</dbReference>
<dbReference type="InterPro" id="IPR007229">
    <property type="entry name" value="Nic_PRibTrfase-Fam"/>
</dbReference>
<dbReference type="EC" id="6.3.4.21" evidence="3 9"/>
<proteinExistence type="inferred from homology"/>
<dbReference type="InterPro" id="IPR013785">
    <property type="entry name" value="Aldolase_TIM"/>
</dbReference>
<feature type="domain" description="Nicotinate phosphoribosyltransferase N-terminal" evidence="11">
    <location>
        <begin position="5"/>
        <end position="127"/>
    </location>
</feature>
<dbReference type="RefSeq" id="WP_021003819.1">
    <property type="nucleotide sequence ID" value="NC_022234.1"/>
</dbReference>
<comment type="pathway">
    <text evidence="1 9">Cofactor biosynthesis; NAD(+) biosynthesis; nicotinate D-ribonucleotide from nicotinate: step 1/1.</text>
</comment>
<evidence type="ECO:0000256" key="7">
    <source>
        <dbReference type="ARBA" id="ARBA00022679"/>
    </source>
</evidence>
<protein>
    <recommendedName>
        <fullName evidence="3 9">Nicotinate phosphoribosyltransferase</fullName>
        <ecNumber evidence="3 9">6.3.4.21</ecNumber>
    </recommendedName>
</protein>
<dbReference type="PATRIC" id="fig|1246301.3.peg.5952"/>
<comment type="catalytic activity">
    <reaction evidence="8 9">
        <text>5-phospho-alpha-D-ribose 1-diphosphate + nicotinate + ATP + H2O = nicotinate beta-D-ribonucleotide + ADP + phosphate + diphosphate</text>
        <dbReference type="Rhea" id="RHEA:36163"/>
        <dbReference type="ChEBI" id="CHEBI:15377"/>
        <dbReference type="ChEBI" id="CHEBI:30616"/>
        <dbReference type="ChEBI" id="CHEBI:32544"/>
        <dbReference type="ChEBI" id="CHEBI:33019"/>
        <dbReference type="ChEBI" id="CHEBI:43474"/>
        <dbReference type="ChEBI" id="CHEBI:57502"/>
        <dbReference type="ChEBI" id="CHEBI:58017"/>
        <dbReference type="ChEBI" id="CHEBI:456216"/>
        <dbReference type="EC" id="6.3.4.21"/>
    </reaction>
</comment>
<evidence type="ECO:0000256" key="6">
    <source>
        <dbReference type="ARBA" id="ARBA00022642"/>
    </source>
</evidence>
<evidence type="ECO:0000313" key="13">
    <source>
        <dbReference type="Proteomes" id="UP000016223"/>
    </source>
</evidence>
<dbReference type="GO" id="GO:0005829">
    <property type="term" value="C:cytosol"/>
    <property type="evidence" value="ECO:0007669"/>
    <property type="project" value="TreeGrafter"/>
</dbReference>
<keyword evidence="5 9" id="KW-0436">Ligase</keyword>
<dbReference type="EMBL" id="CP003912">
    <property type="protein sequence ID" value="AGU52990.1"/>
    <property type="molecule type" value="Genomic_DNA"/>
</dbReference>
<reference evidence="12 13" key="1">
    <citation type="submission" date="2012-10" db="EMBL/GenBank/DDBJ databases">
        <title>Genome sequence of Variovorax paradoxus B4.</title>
        <authorList>
            <person name="Schuldes J."/>
            <person name="Brandt U."/>
            <person name="Hiessl S."/>
            <person name="Wuebbeler J.H."/>
            <person name="Thuermer A."/>
            <person name="Steinbuechel A."/>
            <person name="Daniel R."/>
        </authorList>
    </citation>
    <scope>NUCLEOTIDE SEQUENCE [LARGE SCALE GENOMIC DNA]</scope>
    <source>
        <strain evidence="12 13">B4</strain>
    </source>
</reference>
<accession>T1XLI0</accession>
<keyword evidence="6 9" id="KW-0662">Pyridine nucleotide biosynthesis</keyword>
<keyword evidence="12" id="KW-0328">Glycosyltransferase</keyword>
<gene>
    <name evidence="12" type="primary">pncB1</name>
    <name evidence="12" type="ORF">VAPA_2c04300</name>
</gene>
<dbReference type="NCBIfam" id="TIGR01513">
    <property type="entry name" value="NAPRTase_put"/>
    <property type="match status" value="1"/>
</dbReference>
<dbReference type="Proteomes" id="UP000016223">
    <property type="component" value="Chromosome 2"/>
</dbReference>
<evidence type="ECO:0000259" key="10">
    <source>
        <dbReference type="Pfam" id="PF04095"/>
    </source>
</evidence>
<comment type="function">
    <text evidence="9">Catalyzes the first step in the biosynthesis of NAD from nicotinic acid, the ATP-dependent synthesis of beta-nicotinate D-ribonucleotide from nicotinate and 5-phospho-D-ribose 1-phosphate.</text>
</comment>
<dbReference type="NCBIfam" id="NF006696">
    <property type="entry name" value="PRK09243.1-3"/>
    <property type="match status" value="1"/>
</dbReference>
<keyword evidence="7 9" id="KW-0808">Transferase</keyword>
<dbReference type="SUPFAM" id="SSF54675">
    <property type="entry name" value="Nicotinate/Quinolinate PRTase N-terminal domain-like"/>
    <property type="match status" value="1"/>
</dbReference>
<dbReference type="InterPro" id="IPR036068">
    <property type="entry name" value="Nicotinate_pribotase-like_C"/>
</dbReference>
<dbReference type="KEGG" id="vpd:VAPA_2c04300"/>
<name>T1XLI0_VARPD</name>
<dbReference type="AlphaFoldDB" id="T1XLI0"/>
<feature type="domain" description="Nicotinate/nicotinamide phosphoribosyltransferase" evidence="10">
    <location>
        <begin position="149"/>
        <end position="327"/>
    </location>
</feature>
<dbReference type="CDD" id="cd01570">
    <property type="entry name" value="NAPRTase_A"/>
    <property type="match status" value="1"/>
</dbReference>
<dbReference type="HOGENOM" id="CLU_025154_3_1_4"/>
<dbReference type="NCBIfam" id="NF009131">
    <property type="entry name" value="PRK12484.1"/>
    <property type="match status" value="1"/>
</dbReference>
<dbReference type="OrthoDB" id="9771406at2"/>
<evidence type="ECO:0000256" key="8">
    <source>
        <dbReference type="ARBA" id="ARBA00048668"/>
    </source>
</evidence>
<dbReference type="GO" id="GO:0004516">
    <property type="term" value="F:nicotinate phosphoribosyltransferase activity"/>
    <property type="evidence" value="ECO:0007669"/>
    <property type="project" value="UniProtKB-UniRule"/>
</dbReference>
<comment type="PTM">
    <text evidence="9">Transiently phosphorylated on a His residue during the reaction cycle. Phosphorylation strongly increases the affinity for substrates and increases the rate of nicotinate D-ribonucleotide production. Dephosphorylation regenerates the low-affinity form of the enzyme, leading to product release.</text>
</comment>
<evidence type="ECO:0000256" key="9">
    <source>
        <dbReference type="RuleBase" id="RU365100"/>
    </source>
</evidence>
<dbReference type="PANTHER" id="PTHR11098:SF1">
    <property type="entry name" value="NICOTINATE PHOSPHORIBOSYLTRANSFERASE"/>
    <property type="match status" value="1"/>
</dbReference>
<evidence type="ECO:0000256" key="2">
    <source>
        <dbReference type="ARBA" id="ARBA00010897"/>
    </source>
</evidence>
<evidence type="ECO:0000256" key="4">
    <source>
        <dbReference type="ARBA" id="ARBA00022553"/>
    </source>
</evidence>
<dbReference type="Pfam" id="PF17767">
    <property type="entry name" value="NAPRTase_N"/>
    <property type="match status" value="1"/>
</dbReference>
<comment type="similarity">
    <text evidence="2 9">Belongs to the NAPRTase family.</text>
</comment>
<sequence>MRGALLTDLYQLTMLQAYHDGGMNAPASFEFFVRKLPAQRNFLMAAGLEEVLAYLQGLRFEEREIRWLAATGRFGTAFLRSLEDLRFTGDVWAMPEGTVFFADEPILRVTAPIREAQLVESRIINLLHYETLVASKAARCVLAAPGKVLVDFGLRRAHASEAALLSARASYLAGFSGTATVQAGMEHGIPVYGTMAHSYVQAHDDEAQAFEHFARSQPGGTTLLIDTYDTEAAARKVVALAARLAADGIRIKAVRIDSGDLGEHARRVRGILDAGGLEDVGIFASGGLDEHQVRDLLRSGAPIEGFGIGTRMNTSADAPYLDCAYKLVEYAGLPRRKRSEGKATWPGCKQVFRHFGADGAMAGDTLGLHDERGAGKPLLEFVVAGGRRGIASPGLDGSREHARWQLAALPARLRELEAAEPFAVAVSPALATLARQVDARTGAAVRTGHA</sequence>
<dbReference type="PANTHER" id="PTHR11098">
    <property type="entry name" value="NICOTINATE PHOSPHORIBOSYLTRANSFERASE"/>
    <property type="match status" value="1"/>
</dbReference>
<keyword evidence="4" id="KW-0597">Phosphoprotein</keyword>
<dbReference type="GO" id="GO:0034355">
    <property type="term" value="P:NAD+ biosynthetic process via the salvage pathway"/>
    <property type="evidence" value="ECO:0007669"/>
    <property type="project" value="TreeGrafter"/>
</dbReference>
<evidence type="ECO:0000256" key="1">
    <source>
        <dbReference type="ARBA" id="ARBA00004952"/>
    </source>
</evidence>
<evidence type="ECO:0000256" key="3">
    <source>
        <dbReference type="ARBA" id="ARBA00013236"/>
    </source>
</evidence>
<evidence type="ECO:0000313" key="12">
    <source>
        <dbReference type="EMBL" id="AGU52990.1"/>
    </source>
</evidence>
<dbReference type="Gene3D" id="3.20.20.70">
    <property type="entry name" value="Aldolase class I"/>
    <property type="match status" value="1"/>
</dbReference>
<dbReference type="Gene3D" id="3.20.140.10">
    <property type="entry name" value="nicotinate phosphoribosyltransferase"/>
    <property type="match status" value="1"/>
</dbReference>
<evidence type="ECO:0000256" key="5">
    <source>
        <dbReference type="ARBA" id="ARBA00022598"/>
    </source>
</evidence>
<dbReference type="InterPro" id="IPR006405">
    <property type="entry name" value="Nic_PRibTrfase_pncB"/>
</dbReference>
<organism evidence="12 13">
    <name type="scientific">Variovorax paradoxus B4</name>
    <dbReference type="NCBI Taxonomy" id="1246301"/>
    <lineage>
        <taxon>Bacteria</taxon>
        <taxon>Pseudomonadati</taxon>
        <taxon>Pseudomonadota</taxon>
        <taxon>Betaproteobacteria</taxon>
        <taxon>Burkholderiales</taxon>
        <taxon>Comamonadaceae</taxon>
        <taxon>Variovorax</taxon>
    </lineage>
</organism>
<dbReference type="PIRSF" id="PIRSF000484">
    <property type="entry name" value="NAPRT"/>
    <property type="match status" value="1"/>
</dbReference>
<evidence type="ECO:0000259" key="11">
    <source>
        <dbReference type="Pfam" id="PF17767"/>
    </source>
</evidence>
<dbReference type="UniPathway" id="UPA00253">
    <property type="reaction ID" value="UER00457"/>
</dbReference>
<dbReference type="GO" id="GO:0016757">
    <property type="term" value="F:glycosyltransferase activity"/>
    <property type="evidence" value="ECO:0007669"/>
    <property type="project" value="UniProtKB-KW"/>
</dbReference>
<dbReference type="SUPFAM" id="SSF51690">
    <property type="entry name" value="Nicotinate/Quinolinate PRTase C-terminal domain-like"/>
    <property type="match status" value="1"/>
</dbReference>
<dbReference type="InterPro" id="IPR040727">
    <property type="entry name" value="NAPRTase_N"/>
</dbReference>